<dbReference type="Pfam" id="PF07299">
    <property type="entry name" value="EF-G-binding_N"/>
    <property type="match status" value="1"/>
</dbReference>
<evidence type="ECO:0000313" key="3">
    <source>
        <dbReference type="EMBL" id="MDW0114379.1"/>
    </source>
</evidence>
<gene>
    <name evidence="3" type="ORF">QT711_14370</name>
</gene>
<keyword evidence="4" id="KW-1185">Reference proteome</keyword>
<sequence>MTNERFIRNDQYNFIKRQVHQLVYGHATVNDQHVIGALESLSIERVDELFTELSNEQKEMLNGMENIAEKEAAEQFLLELEPYIIPFNEPSEQRMKKLFPKVKKLKLPKVGLDYTKMTYLSFDDIGTKKRYIVAPANKGFIGLAGTYEESQIKQICAICNRLTTVILFMTKTKGEAIGTYTKKGNYICKDAENCNHHLLTLEKLHDFVENMK</sequence>
<proteinExistence type="predicted"/>
<dbReference type="InterPro" id="IPR010841">
    <property type="entry name" value="EF-G-binding_N"/>
</dbReference>
<organism evidence="3 4">
    <name type="scientific">Sporosarcina saromensis</name>
    <dbReference type="NCBI Taxonomy" id="359365"/>
    <lineage>
        <taxon>Bacteria</taxon>
        <taxon>Bacillati</taxon>
        <taxon>Bacillota</taxon>
        <taxon>Bacilli</taxon>
        <taxon>Bacillales</taxon>
        <taxon>Caryophanaceae</taxon>
        <taxon>Sporosarcina</taxon>
    </lineage>
</organism>
<evidence type="ECO:0000259" key="1">
    <source>
        <dbReference type="Pfam" id="PF07299"/>
    </source>
</evidence>
<dbReference type="EMBL" id="JAUBDI010000016">
    <property type="protein sequence ID" value="MDW0114379.1"/>
    <property type="molecule type" value="Genomic_DNA"/>
</dbReference>
<evidence type="ECO:0000259" key="2">
    <source>
        <dbReference type="Pfam" id="PF16571"/>
    </source>
</evidence>
<feature type="domain" description="Elongation factor G-binding protein C-terminal treble-clef zinc-finger" evidence="2">
    <location>
        <begin position="102"/>
        <end position="196"/>
    </location>
</feature>
<comment type="caution">
    <text evidence="3">The sequence shown here is derived from an EMBL/GenBank/DDBJ whole genome shotgun (WGS) entry which is preliminary data.</text>
</comment>
<dbReference type="CDD" id="cd16342">
    <property type="entry name" value="FusC_FusB"/>
    <property type="match status" value="1"/>
</dbReference>
<protein>
    <submittedName>
        <fullName evidence="3">FusB/FusC family EF-G-binding protein</fullName>
    </submittedName>
</protein>
<evidence type="ECO:0000313" key="4">
    <source>
        <dbReference type="Proteomes" id="UP001282284"/>
    </source>
</evidence>
<dbReference type="Proteomes" id="UP001282284">
    <property type="component" value="Unassembled WGS sequence"/>
</dbReference>
<accession>A0ABU4GBK5</accession>
<reference evidence="3 4" key="1">
    <citation type="submission" date="2023-06" db="EMBL/GenBank/DDBJ databases">
        <title>Sporosarcina sp. nov., isolated from Korean traditional fermented seafood 'Jeotgal'.</title>
        <authorList>
            <person name="Yang A.I."/>
            <person name="Shin N.-R."/>
        </authorList>
    </citation>
    <scope>NUCLEOTIDE SEQUENCE [LARGE SCALE GENOMIC DNA]</scope>
    <source>
        <strain evidence="3 4">KCTC13119</strain>
    </source>
</reference>
<dbReference type="Gene3D" id="1.20.1280.250">
    <property type="match status" value="1"/>
</dbReference>
<dbReference type="InterPro" id="IPR032330">
    <property type="entry name" value="EF-G-binding_C"/>
</dbReference>
<dbReference type="InterPro" id="IPR038344">
    <property type="entry name" value="EF-G_N_sf"/>
</dbReference>
<name>A0ABU4GBK5_9BACL</name>
<feature type="domain" description="Elongation factor G-binding protein N-terminal" evidence="1">
    <location>
        <begin position="6"/>
        <end position="87"/>
    </location>
</feature>
<dbReference type="RefSeq" id="WP_317945374.1">
    <property type="nucleotide sequence ID" value="NZ_JAUBDI010000016.1"/>
</dbReference>
<dbReference type="Pfam" id="PF16571">
    <property type="entry name" value="FBP_C"/>
    <property type="match status" value="1"/>
</dbReference>